<evidence type="ECO:0000256" key="2">
    <source>
        <dbReference type="SAM" id="Phobius"/>
    </source>
</evidence>
<accession>A0A812YM75</accession>
<feature type="transmembrane region" description="Helical" evidence="2">
    <location>
        <begin position="249"/>
        <end position="271"/>
    </location>
</feature>
<evidence type="ECO:0000256" key="3">
    <source>
        <dbReference type="SAM" id="SignalP"/>
    </source>
</evidence>
<comment type="caution">
    <text evidence="4">The sequence shown here is derived from an EMBL/GenBank/DDBJ whole genome shotgun (WGS) entry which is preliminary data.</text>
</comment>
<keyword evidence="2" id="KW-0812">Transmembrane</keyword>
<name>A0A812YM75_9DINO</name>
<organism evidence="4 5">
    <name type="scientific">Symbiodinium necroappetens</name>
    <dbReference type="NCBI Taxonomy" id="1628268"/>
    <lineage>
        <taxon>Eukaryota</taxon>
        <taxon>Sar</taxon>
        <taxon>Alveolata</taxon>
        <taxon>Dinophyceae</taxon>
        <taxon>Suessiales</taxon>
        <taxon>Symbiodiniaceae</taxon>
        <taxon>Symbiodinium</taxon>
    </lineage>
</organism>
<feature type="signal peptide" evidence="3">
    <location>
        <begin position="1"/>
        <end position="27"/>
    </location>
</feature>
<keyword evidence="5" id="KW-1185">Reference proteome</keyword>
<sequence>MPPPRIACGCGWKAPSLLILLVTTGRAVRDESFSTNIDVDKSGGSAKNSAWTNSSLLATSHTKSAAEQVPGGALAVSVAEQALVKAVEVQARMRAQAMVCADHIVVPPGPIELKPDWLYGVGCALDHGHMCRCPWRVFFGCQRTGMFGLPGGVTTDIVQKMGFCRIEPWIFIIPPVLLIGAAIVFMPSSSRSSSTGEDPSQPRWMKGVDDEVKESKRRSKSETSEDDESPGTGSGTQVEGEIDMTPAEAFISFLGMTLVQIAIGVVLITILDRRQCPVLSETGRGQLPPETSAPDTLLEVKGLVHSYGWLPSR</sequence>
<evidence type="ECO:0000256" key="1">
    <source>
        <dbReference type="SAM" id="MobiDB-lite"/>
    </source>
</evidence>
<feature type="transmembrane region" description="Helical" evidence="2">
    <location>
        <begin position="169"/>
        <end position="186"/>
    </location>
</feature>
<proteinExistence type="predicted"/>
<evidence type="ECO:0000313" key="4">
    <source>
        <dbReference type="EMBL" id="CAE7787716.1"/>
    </source>
</evidence>
<dbReference type="AlphaFoldDB" id="A0A812YM75"/>
<gene>
    <name evidence="4" type="primary">yfiL</name>
    <name evidence="4" type="ORF">SNEC2469_LOCUS23121</name>
</gene>
<keyword evidence="2" id="KW-0472">Membrane</keyword>
<evidence type="ECO:0000313" key="5">
    <source>
        <dbReference type="Proteomes" id="UP000601435"/>
    </source>
</evidence>
<keyword evidence="2" id="KW-1133">Transmembrane helix</keyword>
<dbReference type="EMBL" id="CAJNJA010042831">
    <property type="protein sequence ID" value="CAE7787716.1"/>
    <property type="molecule type" value="Genomic_DNA"/>
</dbReference>
<feature type="region of interest" description="Disordered" evidence="1">
    <location>
        <begin position="190"/>
        <end position="240"/>
    </location>
</feature>
<feature type="chain" id="PRO_5032563650" evidence="3">
    <location>
        <begin position="28"/>
        <end position="313"/>
    </location>
</feature>
<keyword evidence="3" id="KW-0732">Signal</keyword>
<protein>
    <submittedName>
        <fullName evidence="4">YfiL protein</fullName>
    </submittedName>
</protein>
<dbReference type="OrthoDB" id="425874at2759"/>
<reference evidence="4" key="1">
    <citation type="submission" date="2021-02" db="EMBL/GenBank/DDBJ databases">
        <authorList>
            <person name="Dougan E. K."/>
            <person name="Rhodes N."/>
            <person name="Thang M."/>
            <person name="Chan C."/>
        </authorList>
    </citation>
    <scope>NUCLEOTIDE SEQUENCE</scope>
</reference>
<dbReference type="Proteomes" id="UP000601435">
    <property type="component" value="Unassembled WGS sequence"/>
</dbReference>